<organism evidence="2 3">
    <name type="scientific">Rhizobium viscosum</name>
    <name type="common">Arthrobacter viscosus</name>
    <dbReference type="NCBI Taxonomy" id="1673"/>
    <lineage>
        <taxon>Bacteria</taxon>
        <taxon>Pseudomonadati</taxon>
        <taxon>Pseudomonadota</taxon>
        <taxon>Alphaproteobacteria</taxon>
        <taxon>Hyphomicrobiales</taxon>
        <taxon>Rhizobiaceae</taxon>
        <taxon>Rhizobium/Agrobacterium group</taxon>
        <taxon>Rhizobium</taxon>
    </lineage>
</organism>
<dbReference type="EMBL" id="JADBEC010000001">
    <property type="protein sequence ID" value="MBE1506671.1"/>
    <property type="molecule type" value="Genomic_DNA"/>
</dbReference>
<dbReference type="Proteomes" id="UP000620262">
    <property type="component" value="Unassembled WGS sequence"/>
</dbReference>
<feature type="compositionally biased region" description="Basic and acidic residues" evidence="1">
    <location>
        <begin position="44"/>
        <end position="62"/>
    </location>
</feature>
<name>A0ABR9ITZ2_RHIVS</name>
<evidence type="ECO:0000256" key="1">
    <source>
        <dbReference type="SAM" id="MobiDB-lite"/>
    </source>
</evidence>
<sequence length="71" mass="7913">MAHKTKPLVEVAAKTEEGRVPLGIMNTKQALDLPDELDVEISHPDKEPGATDHFIDKKELRRVGKKARGKQ</sequence>
<evidence type="ECO:0000313" key="3">
    <source>
        <dbReference type="Proteomes" id="UP000620262"/>
    </source>
</evidence>
<dbReference type="RefSeq" id="WP_192730340.1">
    <property type="nucleotide sequence ID" value="NZ_BAAAVL010000021.1"/>
</dbReference>
<reference evidence="2 3" key="1">
    <citation type="submission" date="2020-10" db="EMBL/GenBank/DDBJ databases">
        <title>Sequencing the genomes of 1000 actinobacteria strains.</title>
        <authorList>
            <person name="Klenk H.-P."/>
        </authorList>
    </citation>
    <scope>NUCLEOTIDE SEQUENCE [LARGE SCALE GENOMIC DNA]</scope>
    <source>
        <strain evidence="2 3">DSM 7307</strain>
    </source>
</reference>
<evidence type="ECO:0000313" key="2">
    <source>
        <dbReference type="EMBL" id="MBE1506671.1"/>
    </source>
</evidence>
<feature type="region of interest" description="Disordered" evidence="1">
    <location>
        <begin position="44"/>
        <end position="71"/>
    </location>
</feature>
<comment type="caution">
    <text evidence="2">The sequence shown here is derived from an EMBL/GenBank/DDBJ whole genome shotgun (WGS) entry which is preliminary data.</text>
</comment>
<keyword evidence="3" id="KW-1185">Reference proteome</keyword>
<gene>
    <name evidence="2" type="ORF">H4W29_003852</name>
</gene>
<protein>
    <submittedName>
        <fullName evidence="2">Uncharacterized protein</fullName>
    </submittedName>
</protein>
<proteinExistence type="predicted"/>
<accession>A0ABR9ITZ2</accession>